<evidence type="ECO:0000256" key="1">
    <source>
        <dbReference type="SAM" id="SignalP"/>
    </source>
</evidence>
<name>A0A7J6S6G3_PEROL</name>
<dbReference type="EMBL" id="JABANO010010593">
    <property type="protein sequence ID" value="KAF4744874.1"/>
    <property type="molecule type" value="Genomic_DNA"/>
</dbReference>
<dbReference type="GO" id="GO:0008081">
    <property type="term" value="F:phosphoric diester hydrolase activity"/>
    <property type="evidence" value="ECO:0007669"/>
    <property type="project" value="InterPro"/>
</dbReference>
<keyword evidence="4" id="KW-1185">Reference proteome</keyword>
<dbReference type="SUPFAM" id="SSF51695">
    <property type="entry name" value="PLC-like phosphodiesterases"/>
    <property type="match status" value="1"/>
</dbReference>
<sequence>MRLSLVIVIAAILSLVSSYPSLTQKVREIPLNEWPMLRSHNAGTGYITRTELLWQASKNQEGNLTRQLECGVRGSNLERSTFDLSGSVFVVEGEGMCSDANWDRTIQCYGEDGQNCHDGSEGSEEIKKQLFDYIKTTASRKPRPDRLFTIQAHWQYDYTAILRMLGAGSDILKDTKLSGVNTDVIGLIPDLKYINFFQTNDACVDGERLFWALRRKGLPPPPPRPPIN</sequence>
<dbReference type="AlphaFoldDB" id="A0A7J6S6G3"/>
<accession>A0A7J6S6G3</accession>
<reference evidence="4 5" key="1">
    <citation type="submission" date="2020-04" db="EMBL/GenBank/DDBJ databases">
        <title>Perkinsus olseni comparative genomics.</title>
        <authorList>
            <person name="Bogema D.R."/>
        </authorList>
    </citation>
    <scope>NUCLEOTIDE SEQUENCE [LARGE SCALE GENOMIC DNA]</scope>
    <source>
        <strain evidence="2">ATCC PRA-205</strain>
        <strain evidence="3 4">ATCC PRA-207</strain>
    </source>
</reference>
<gene>
    <name evidence="2" type="ORF">FOZ62_026483</name>
    <name evidence="3" type="ORF">FOZ63_029940</name>
</gene>
<dbReference type="Proteomes" id="UP000553632">
    <property type="component" value="Unassembled WGS sequence"/>
</dbReference>
<comment type="caution">
    <text evidence="2">The sequence shown here is derived from an EMBL/GenBank/DDBJ whole genome shotgun (WGS) entry which is preliminary data.</text>
</comment>
<dbReference type="GO" id="GO:0006629">
    <property type="term" value="P:lipid metabolic process"/>
    <property type="evidence" value="ECO:0007669"/>
    <property type="project" value="InterPro"/>
</dbReference>
<proteinExistence type="predicted"/>
<dbReference type="EMBL" id="JABANM010017011">
    <property type="protein sequence ID" value="KAF4728517.1"/>
    <property type="molecule type" value="Genomic_DNA"/>
</dbReference>
<feature type="chain" id="PRO_5036205745" evidence="1">
    <location>
        <begin position="19"/>
        <end position="228"/>
    </location>
</feature>
<keyword evidence="1" id="KW-0732">Signal</keyword>
<organism evidence="2 5">
    <name type="scientific">Perkinsus olseni</name>
    <name type="common">Perkinsus atlanticus</name>
    <dbReference type="NCBI Taxonomy" id="32597"/>
    <lineage>
        <taxon>Eukaryota</taxon>
        <taxon>Sar</taxon>
        <taxon>Alveolata</taxon>
        <taxon>Perkinsozoa</taxon>
        <taxon>Perkinsea</taxon>
        <taxon>Perkinsida</taxon>
        <taxon>Perkinsidae</taxon>
        <taxon>Perkinsus</taxon>
    </lineage>
</organism>
<feature type="signal peptide" evidence="1">
    <location>
        <begin position="1"/>
        <end position="18"/>
    </location>
</feature>
<dbReference type="InterPro" id="IPR017946">
    <property type="entry name" value="PLC-like_Pdiesterase_TIM-brl"/>
</dbReference>
<dbReference type="Proteomes" id="UP000574390">
    <property type="component" value="Unassembled WGS sequence"/>
</dbReference>
<evidence type="ECO:0000313" key="4">
    <source>
        <dbReference type="Proteomes" id="UP000553632"/>
    </source>
</evidence>
<evidence type="ECO:0000313" key="5">
    <source>
        <dbReference type="Proteomes" id="UP000574390"/>
    </source>
</evidence>
<evidence type="ECO:0000313" key="3">
    <source>
        <dbReference type="EMBL" id="KAF4744874.1"/>
    </source>
</evidence>
<evidence type="ECO:0000313" key="2">
    <source>
        <dbReference type="EMBL" id="KAF4728517.1"/>
    </source>
</evidence>
<protein>
    <submittedName>
        <fullName evidence="2">Uncharacterized protein</fullName>
    </submittedName>
</protein>